<dbReference type="AlphaFoldDB" id="A0A0A2KKV4"/>
<dbReference type="OMA" id="LMYDGNT"/>
<name>A0A0A2KKV4_PENIT</name>
<dbReference type="EMBL" id="JQGA01001543">
    <property type="protein sequence ID" value="KGO64980.1"/>
    <property type="molecule type" value="Genomic_DNA"/>
</dbReference>
<feature type="region of interest" description="Disordered" evidence="1">
    <location>
        <begin position="195"/>
        <end position="230"/>
    </location>
</feature>
<dbReference type="PhylomeDB" id="A0A0A2KKV4"/>
<protein>
    <submittedName>
        <fullName evidence="2">Uncharacterized protein</fullName>
    </submittedName>
</protein>
<evidence type="ECO:0000256" key="1">
    <source>
        <dbReference type="SAM" id="MobiDB-lite"/>
    </source>
</evidence>
<keyword evidence="3" id="KW-1185">Reference proteome</keyword>
<reference evidence="2 3" key="1">
    <citation type="journal article" date="2015" name="Mol. Plant Microbe Interact.">
        <title>Genome, transcriptome, and functional analyses of Penicillium expansum provide new insights into secondary metabolism and pathogenicity.</title>
        <authorList>
            <person name="Ballester A.R."/>
            <person name="Marcet-Houben M."/>
            <person name="Levin E."/>
            <person name="Sela N."/>
            <person name="Selma-Lazaro C."/>
            <person name="Carmona L."/>
            <person name="Wisniewski M."/>
            <person name="Droby S."/>
            <person name="Gonzalez-Candelas L."/>
            <person name="Gabaldon T."/>
        </authorList>
    </citation>
    <scope>NUCLEOTIDE SEQUENCE [LARGE SCALE GENOMIC DNA]</scope>
    <source>
        <strain evidence="2 3">PHI-1</strain>
    </source>
</reference>
<organism evidence="2 3">
    <name type="scientific">Penicillium italicum</name>
    <name type="common">Blue mold</name>
    <dbReference type="NCBI Taxonomy" id="40296"/>
    <lineage>
        <taxon>Eukaryota</taxon>
        <taxon>Fungi</taxon>
        <taxon>Dikarya</taxon>
        <taxon>Ascomycota</taxon>
        <taxon>Pezizomycotina</taxon>
        <taxon>Eurotiomycetes</taxon>
        <taxon>Eurotiomycetidae</taxon>
        <taxon>Eurotiales</taxon>
        <taxon>Aspergillaceae</taxon>
        <taxon>Penicillium</taxon>
    </lineage>
</organism>
<feature type="region of interest" description="Disordered" evidence="1">
    <location>
        <begin position="84"/>
        <end position="163"/>
    </location>
</feature>
<feature type="compositionally biased region" description="Basic and acidic residues" evidence="1">
    <location>
        <begin position="132"/>
        <end position="163"/>
    </location>
</feature>
<accession>A0A0A2KKV4</accession>
<feature type="compositionally biased region" description="Basic and acidic residues" evidence="1">
    <location>
        <begin position="207"/>
        <end position="217"/>
    </location>
</feature>
<gene>
    <name evidence="2" type="ORF">PITC_041990</name>
</gene>
<dbReference type="Proteomes" id="UP000030104">
    <property type="component" value="Unassembled WGS sequence"/>
</dbReference>
<evidence type="ECO:0000313" key="2">
    <source>
        <dbReference type="EMBL" id="KGO64980.1"/>
    </source>
</evidence>
<sequence>MKPTKLPKRPTLRWDQHKRQRGIQGFVPFATLNTQWVWMKNRRDPVWSHVHLNTAFETDGEWKVVITKIKSTAETLRFEICERMEDDSNTSHSSPSVSDDERGTTFNEPAAAMRPHSFSTPETVSPMGLLFPRRDHVLNGSSRDNESIDQSIDHNNLHNDPHKGILNRLPGSTEPVVTSQGKLCLWCEHEGASYDSEDIQKPQGGDHNYDSGYEYHSHGNQNNNRRDNPTTREYAQGLEQLMRELDGEFPHLDEDCSDSESESLMTTQEIPKGSLFCNLRIPLPSDREQELLNSEDSSDWCADRGSPAILPDFGTTSISMEDRSGALEDDRVFTRKSLSKYRFPHSRTIHDNAPDCGLGGQRAFQYGWPSDDETRVETLRQMSAEALRQVENQSTTHFSNQGDMDVLMYDGNTWNQV</sequence>
<proteinExistence type="predicted"/>
<comment type="caution">
    <text evidence="2">The sequence shown here is derived from an EMBL/GenBank/DDBJ whole genome shotgun (WGS) entry which is preliminary data.</text>
</comment>
<dbReference type="HOGENOM" id="CLU_614080_0_0_1"/>
<evidence type="ECO:0000313" key="3">
    <source>
        <dbReference type="Proteomes" id="UP000030104"/>
    </source>
</evidence>
<dbReference type="OrthoDB" id="4272375at2759"/>